<evidence type="ECO:0000256" key="2">
    <source>
        <dbReference type="SAM" id="Phobius"/>
    </source>
</evidence>
<evidence type="ECO:0000256" key="1">
    <source>
        <dbReference type="SAM" id="MobiDB-lite"/>
    </source>
</evidence>
<gene>
    <name evidence="3" type="ORF">ACFFP1_00065</name>
</gene>
<keyword evidence="2" id="KW-1133">Transmembrane helix</keyword>
<evidence type="ECO:0000313" key="4">
    <source>
        <dbReference type="Proteomes" id="UP001589702"/>
    </source>
</evidence>
<feature type="region of interest" description="Disordered" evidence="1">
    <location>
        <begin position="86"/>
        <end position="105"/>
    </location>
</feature>
<dbReference type="RefSeq" id="WP_234754680.1">
    <property type="nucleotide sequence ID" value="NZ_BAAAWN010000001.1"/>
</dbReference>
<evidence type="ECO:0000313" key="3">
    <source>
        <dbReference type="EMBL" id="MFB9817890.1"/>
    </source>
</evidence>
<protein>
    <submittedName>
        <fullName evidence="3">Uncharacterized protein</fullName>
    </submittedName>
</protein>
<keyword evidence="2" id="KW-0472">Membrane</keyword>
<proteinExistence type="predicted"/>
<feature type="transmembrane region" description="Helical" evidence="2">
    <location>
        <begin position="12"/>
        <end position="30"/>
    </location>
</feature>
<sequence>MSTTLSSPKRLTIASVPIVGMIITPFLPFVSTPTLWLGLPSAIVWMGLMIVATIVALQIIERTYLREGGAELDRLEAEQSALAGAATTNGAATNRPATITETEAY</sequence>
<accession>A0ABV5XT19</accession>
<feature type="transmembrane region" description="Helical" evidence="2">
    <location>
        <begin position="42"/>
        <end position="60"/>
    </location>
</feature>
<comment type="caution">
    <text evidence="3">The sequence shown here is derived from an EMBL/GenBank/DDBJ whole genome shotgun (WGS) entry which is preliminary data.</text>
</comment>
<dbReference type="EMBL" id="JBHMBC010000001">
    <property type="protein sequence ID" value="MFB9817890.1"/>
    <property type="molecule type" value="Genomic_DNA"/>
</dbReference>
<organism evidence="3 4">
    <name type="scientific">Arthrobacter ramosus</name>
    <dbReference type="NCBI Taxonomy" id="1672"/>
    <lineage>
        <taxon>Bacteria</taxon>
        <taxon>Bacillati</taxon>
        <taxon>Actinomycetota</taxon>
        <taxon>Actinomycetes</taxon>
        <taxon>Micrococcales</taxon>
        <taxon>Micrococcaceae</taxon>
        <taxon>Arthrobacter</taxon>
    </lineage>
</organism>
<feature type="compositionally biased region" description="Low complexity" evidence="1">
    <location>
        <begin position="86"/>
        <end position="98"/>
    </location>
</feature>
<keyword evidence="4" id="KW-1185">Reference proteome</keyword>
<name>A0ABV5XT19_ARTRM</name>
<keyword evidence="2" id="KW-0812">Transmembrane</keyword>
<reference evidence="3 4" key="1">
    <citation type="submission" date="2024-09" db="EMBL/GenBank/DDBJ databases">
        <authorList>
            <person name="Sun Q."/>
            <person name="Mori K."/>
        </authorList>
    </citation>
    <scope>NUCLEOTIDE SEQUENCE [LARGE SCALE GENOMIC DNA]</scope>
    <source>
        <strain evidence="3 4">JCM 1334</strain>
    </source>
</reference>
<dbReference type="Proteomes" id="UP001589702">
    <property type="component" value="Unassembled WGS sequence"/>
</dbReference>